<dbReference type="InterPro" id="IPR001298">
    <property type="entry name" value="Filamin/ABP280_rpt"/>
</dbReference>
<comment type="subcellular location">
    <subcellularLocation>
        <location evidence="1">Endoplasmic reticulum lumen</location>
    </subcellularLocation>
</comment>
<dbReference type="InterPro" id="IPR051091">
    <property type="entry name" value="O-Glucosyltr/Glycosyltrsf_90"/>
</dbReference>
<dbReference type="SMART" id="SM00557">
    <property type="entry name" value="IG_FLMN"/>
    <property type="match status" value="1"/>
</dbReference>
<keyword evidence="3" id="KW-0808">Transferase</keyword>
<dbReference type="Pfam" id="PF05686">
    <property type="entry name" value="Glyco_transf_90"/>
    <property type="match status" value="1"/>
</dbReference>
<dbReference type="Gene3D" id="2.60.40.10">
    <property type="entry name" value="Immunoglobulins"/>
    <property type="match status" value="1"/>
</dbReference>
<dbReference type="OrthoDB" id="541052at2759"/>
<evidence type="ECO:0000313" key="14">
    <source>
        <dbReference type="EMBL" id="CAD7078874.1"/>
    </source>
</evidence>
<dbReference type="InterPro" id="IPR014756">
    <property type="entry name" value="Ig_E-set"/>
</dbReference>
<dbReference type="InterPro" id="IPR006598">
    <property type="entry name" value="CAP10"/>
</dbReference>
<evidence type="ECO:0000256" key="2">
    <source>
        <dbReference type="ARBA" id="ARBA00006063"/>
    </source>
</evidence>
<evidence type="ECO:0000256" key="12">
    <source>
        <dbReference type="SAM" id="SignalP"/>
    </source>
</evidence>
<evidence type="ECO:0000256" key="11">
    <source>
        <dbReference type="PROSITE-ProRule" id="PRU00087"/>
    </source>
</evidence>
<evidence type="ECO:0000256" key="8">
    <source>
        <dbReference type="ARBA" id="ARBA00045690"/>
    </source>
</evidence>
<comment type="catalytic activity">
    <reaction evidence="10">
        <text>L-seryl-[EGF-like domain protein] + UDP-alpha-D-glucose = 3-O-(beta-D-glucosyl)-L-seryl-[EGF-like domain protein] + UDP + H(+)</text>
        <dbReference type="Rhea" id="RHEA:58116"/>
        <dbReference type="Rhea" id="RHEA-COMP:14610"/>
        <dbReference type="Rhea" id="RHEA-COMP:16010"/>
        <dbReference type="ChEBI" id="CHEBI:15378"/>
        <dbReference type="ChEBI" id="CHEBI:29999"/>
        <dbReference type="ChEBI" id="CHEBI:58223"/>
        <dbReference type="ChEBI" id="CHEBI:58885"/>
        <dbReference type="ChEBI" id="CHEBI:140576"/>
    </reaction>
</comment>
<dbReference type="Proteomes" id="UP000594454">
    <property type="component" value="Chromosome 1"/>
</dbReference>
<dbReference type="InParanoid" id="A0A7R8UE34"/>
<keyword evidence="3" id="KW-0328">Glycosyltransferase</keyword>
<evidence type="ECO:0000259" key="13">
    <source>
        <dbReference type="SMART" id="SM00672"/>
    </source>
</evidence>
<comment type="function">
    <text evidence="8">Protein O-glucosyltransferase. Catalyzes the reaction that attaches glucose through an O-glycosidic linkage to a conserved serine residue found in the consensus sequence C-X-S-X-[PA]-C in epidermal growth factor-like repeats. Regulates Notch signaling by glucosylating Notch in the ER, glucosylation is required for the correct folding and cleavage of Notch.</text>
</comment>
<reference evidence="14 15" key="1">
    <citation type="submission" date="2020-11" db="EMBL/GenBank/DDBJ databases">
        <authorList>
            <person name="Wallbank WR R."/>
            <person name="Pardo Diaz C."/>
            <person name="Kozak K."/>
            <person name="Martin S."/>
            <person name="Jiggins C."/>
            <person name="Moest M."/>
            <person name="Warren A I."/>
            <person name="Generalovic N T."/>
            <person name="Byers J.R.P. K."/>
            <person name="Montejo-Kovacevich G."/>
            <person name="Yen C E."/>
        </authorList>
    </citation>
    <scope>NUCLEOTIDE SEQUENCE [LARGE SCALE GENOMIC DNA]</scope>
</reference>
<protein>
    <recommendedName>
        <fullName evidence="13">Glycosyl transferase CAP10 domain-containing protein</fullName>
    </recommendedName>
</protein>
<sequence length="503" mass="58709">MNECARTSIKLLILFILLKYGSSSKLVDPSKSLVWGPGLKPDKIVLPARYIFIHAVDRDGVRFRKSPPYAYQVFIEGQSGVGKCPATINFIDRGDGSAIVRYKIVRVCEKIELHIKYNGSHVAKSPYIIENTIYPEKCYCPQHLSTWLYNNECSNNDQRIELDLQPFKQVNFSNIRENLIKKYDMPGSVSICNYVVKNNEIYRKCYGKYVGYSMFMDATLLSLTRVVKLPDIEFFLNLGDWPLSKKGGHQRTSGPYPIISWCGSDDSYDIVLPTHDITEATLENMGRVMLDMISVQKEIYPWIEKKEKAFWRGRDSRYERLHLIELARKHPDLFNASITNFFFFRDREDEFGPTVKHISFLDFFKYKYQLNIDGTVAAYRLPYLLGGNSLVFKQNSPFYEHFYYKLVPNKHFVPFKRDLSDLVDKLRWAKAHDNRAKEIMETAREFVQDNLMPVNIYCYHVQLFNEWSKRLVSPVTVLPGMERVKQDVKCDCRESNHIAKDEL</sequence>
<dbReference type="InterPro" id="IPR017868">
    <property type="entry name" value="Filamin/ABP280_repeat-like"/>
</dbReference>
<evidence type="ECO:0000256" key="6">
    <source>
        <dbReference type="ARBA" id="ARBA00023180"/>
    </source>
</evidence>
<dbReference type="PROSITE" id="PS50194">
    <property type="entry name" value="FILAMIN_REPEAT"/>
    <property type="match status" value="1"/>
</dbReference>
<dbReference type="GO" id="GO:0005788">
    <property type="term" value="C:endoplasmic reticulum lumen"/>
    <property type="evidence" value="ECO:0007669"/>
    <property type="project" value="UniProtKB-SubCell"/>
</dbReference>
<dbReference type="PANTHER" id="PTHR12203">
    <property type="entry name" value="KDEL LYS-ASP-GLU-LEU CONTAINING - RELATED"/>
    <property type="match status" value="1"/>
</dbReference>
<organism evidence="14 15">
    <name type="scientific">Hermetia illucens</name>
    <name type="common">Black soldier fly</name>
    <dbReference type="NCBI Taxonomy" id="343691"/>
    <lineage>
        <taxon>Eukaryota</taxon>
        <taxon>Metazoa</taxon>
        <taxon>Ecdysozoa</taxon>
        <taxon>Arthropoda</taxon>
        <taxon>Hexapoda</taxon>
        <taxon>Insecta</taxon>
        <taxon>Pterygota</taxon>
        <taxon>Neoptera</taxon>
        <taxon>Endopterygota</taxon>
        <taxon>Diptera</taxon>
        <taxon>Brachycera</taxon>
        <taxon>Stratiomyomorpha</taxon>
        <taxon>Stratiomyidae</taxon>
        <taxon>Hermetiinae</taxon>
        <taxon>Hermetia</taxon>
    </lineage>
</organism>
<evidence type="ECO:0000256" key="3">
    <source>
        <dbReference type="ARBA" id="ARBA00022676"/>
    </source>
</evidence>
<dbReference type="InterPro" id="IPR013783">
    <property type="entry name" value="Ig-like_fold"/>
</dbReference>
<gene>
    <name evidence="14" type="ORF">HERILL_LOCUS2119</name>
</gene>
<proteinExistence type="inferred from homology"/>
<dbReference type="EMBL" id="LR899009">
    <property type="protein sequence ID" value="CAD7078874.1"/>
    <property type="molecule type" value="Genomic_DNA"/>
</dbReference>
<dbReference type="PANTHER" id="PTHR12203:SF122">
    <property type="entry name" value="GLYCOSYL TRANSFERASE CAP10 DOMAIN-CONTAINING PROTEIN"/>
    <property type="match status" value="1"/>
</dbReference>
<evidence type="ECO:0000313" key="15">
    <source>
        <dbReference type="Proteomes" id="UP000594454"/>
    </source>
</evidence>
<comment type="catalytic activity">
    <reaction evidence="9">
        <text>L-seryl-[EGF-like domain protein] + UDP-alpha-D-xylose = 3-O-(beta-D-xylosyl)-L-seryl-[EGF-like domain protein] + UDP + H(+)</text>
        <dbReference type="Rhea" id="RHEA:62016"/>
        <dbReference type="Rhea" id="RHEA-COMP:16010"/>
        <dbReference type="Rhea" id="RHEA-COMP:16011"/>
        <dbReference type="ChEBI" id="CHEBI:15378"/>
        <dbReference type="ChEBI" id="CHEBI:29999"/>
        <dbReference type="ChEBI" id="CHEBI:57632"/>
        <dbReference type="ChEBI" id="CHEBI:58223"/>
        <dbReference type="ChEBI" id="CHEBI:132085"/>
    </reaction>
</comment>
<evidence type="ECO:0000256" key="1">
    <source>
        <dbReference type="ARBA" id="ARBA00004319"/>
    </source>
</evidence>
<dbReference type="SUPFAM" id="SSF81296">
    <property type="entry name" value="E set domains"/>
    <property type="match status" value="1"/>
</dbReference>
<dbReference type="SMART" id="SM00672">
    <property type="entry name" value="CAP10"/>
    <property type="match status" value="1"/>
</dbReference>
<feature type="chain" id="PRO_5030599606" description="Glycosyl transferase CAP10 domain-containing protein" evidence="12">
    <location>
        <begin position="24"/>
        <end position="503"/>
    </location>
</feature>
<evidence type="ECO:0000256" key="4">
    <source>
        <dbReference type="ARBA" id="ARBA00022729"/>
    </source>
</evidence>
<dbReference type="AlphaFoldDB" id="A0A7R8UE34"/>
<feature type="signal peptide" evidence="12">
    <location>
        <begin position="1"/>
        <end position="23"/>
    </location>
</feature>
<feature type="repeat" description="Filamin" evidence="11">
    <location>
        <begin position="24"/>
        <end position="131"/>
    </location>
</feature>
<comment type="pathway">
    <text evidence="7">Protein modification.</text>
</comment>
<comment type="similarity">
    <text evidence="2">Belongs to the KDELC family.</text>
</comment>
<dbReference type="Pfam" id="PF00630">
    <property type="entry name" value="Filamin"/>
    <property type="match status" value="1"/>
</dbReference>
<feature type="domain" description="Glycosyl transferase CAP10" evidence="13">
    <location>
        <begin position="228"/>
        <end position="474"/>
    </location>
</feature>
<name>A0A7R8UE34_HERIL</name>
<accession>A0A7R8UE34</accession>
<evidence type="ECO:0000256" key="9">
    <source>
        <dbReference type="ARBA" id="ARBA00047553"/>
    </source>
</evidence>
<keyword evidence="5" id="KW-0256">Endoplasmic reticulum</keyword>
<evidence type="ECO:0000256" key="7">
    <source>
        <dbReference type="ARBA" id="ARBA00043952"/>
    </source>
</evidence>
<keyword evidence="15" id="KW-1185">Reference proteome</keyword>
<dbReference type="GO" id="GO:0046527">
    <property type="term" value="F:glucosyltransferase activity"/>
    <property type="evidence" value="ECO:0007669"/>
    <property type="project" value="TreeGrafter"/>
</dbReference>
<keyword evidence="6" id="KW-0325">Glycoprotein</keyword>
<evidence type="ECO:0000256" key="5">
    <source>
        <dbReference type="ARBA" id="ARBA00022824"/>
    </source>
</evidence>
<keyword evidence="4 12" id="KW-0732">Signal</keyword>
<evidence type="ECO:0000256" key="10">
    <source>
        <dbReference type="ARBA" id="ARBA00049246"/>
    </source>
</evidence>
<dbReference type="OMA" id="MFMDATL"/>